<evidence type="ECO:0000313" key="1">
    <source>
        <dbReference type="EMBL" id="MBK9984805.1"/>
    </source>
</evidence>
<dbReference type="AlphaFoldDB" id="A0A9D7XR58"/>
<sequence length="58" mass="6490">MVPLITICIIRELDHRGTTSGGTTSRATTSRATMPLTVDQMMKFNTWIIPPFTTFALF</sequence>
<organism evidence="1 2">
    <name type="scientific">Candidatus Opimibacter skivensis</name>
    <dbReference type="NCBI Taxonomy" id="2982028"/>
    <lineage>
        <taxon>Bacteria</taxon>
        <taxon>Pseudomonadati</taxon>
        <taxon>Bacteroidota</taxon>
        <taxon>Saprospiria</taxon>
        <taxon>Saprospirales</taxon>
        <taxon>Saprospiraceae</taxon>
        <taxon>Candidatus Opimibacter</taxon>
    </lineage>
</organism>
<dbReference type="EMBL" id="JADKGY010000031">
    <property type="protein sequence ID" value="MBK9984805.1"/>
    <property type="molecule type" value="Genomic_DNA"/>
</dbReference>
<reference evidence="1 2" key="1">
    <citation type="submission" date="2020-10" db="EMBL/GenBank/DDBJ databases">
        <title>Connecting structure to function with the recovery of over 1000 high-quality activated sludge metagenome-assembled genomes encoding full-length rRNA genes using long-read sequencing.</title>
        <authorList>
            <person name="Singleton C.M."/>
            <person name="Petriglieri F."/>
            <person name="Kristensen J.M."/>
            <person name="Kirkegaard R.H."/>
            <person name="Michaelsen T.Y."/>
            <person name="Andersen M.H."/>
            <person name="Karst S.M."/>
            <person name="Dueholm M.S."/>
            <person name="Nielsen P.H."/>
            <person name="Albertsen M."/>
        </authorList>
    </citation>
    <scope>NUCLEOTIDE SEQUENCE [LARGE SCALE GENOMIC DNA]</scope>
    <source>
        <strain evidence="1">Ribe_18-Q3-R11-54_MAXAC.273</strain>
    </source>
</reference>
<gene>
    <name evidence="1" type="ORF">IPP15_20985</name>
</gene>
<dbReference type="Proteomes" id="UP000808337">
    <property type="component" value="Unassembled WGS sequence"/>
</dbReference>
<protein>
    <submittedName>
        <fullName evidence="1">Uncharacterized protein</fullName>
    </submittedName>
</protein>
<accession>A0A9D7XR58</accession>
<name>A0A9D7XR58_9BACT</name>
<proteinExistence type="predicted"/>
<comment type="caution">
    <text evidence="1">The sequence shown here is derived from an EMBL/GenBank/DDBJ whole genome shotgun (WGS) entry which is preliminary data.</text>
</comment>
<evidence type="ECO:0000313" key="2">
    <source>
        <dbReference type="Proteomes" id="UP000808337"/>
    </source>
</evidence>